<name>A0AAI9ZYH2_9PEZI</name>
<dbReference type="GeneID" id="85474946"/>
<reference evidence="1" key="1">
    <citation type="submission" date="2021-06" db="EMBL/GenBank/DDBJ databases">
        <title>Comparative genomics, transcriptomics and evolutionary studies reveal genomic signatures of adaptation to plant cell wall in hemibiotrophic fungi.</title>
        <authorList>
            <consortium name="DOE Joint Genome Institute"/>
            <person name="Baroncelli R."/>
            <person name="Diaz J.F."/>
            <person name="Benocci T."/>
            <person name="Peng M."/>
            <person name="Battaglia E."/>
            <person name="Haridas S."/>
            <person name="Andreopoulos W."/>
            <person name="Labutti K."/>
            <person name="Pangilinan J."/>
            <person name="Floch G.L."/>
            <person name="Makela M.R."/>
            <person name="Henrissat B."/>
            <person name="Grigoriev I.V."/>
            <person name="Crouch J.A."/>
            <person name="De Vries R.P."/>
            <person name="Sukno S.A."/>
            <person name="Thon M.R."/>
        </authorList>
    </citation>
    <scope>NUCLEOTIDE SEQUENCE</scope>
    <source>
        <strain evidence="1">CBS 102054</strain>
    </source>
</reference>
<sequence>MLRFSEVEMNRMQKTSLALKDGSGYIGYLESFHMLHCVAKECLEVPVHGSLR</sequence>
<dbReference type="Proteomes" id="UP001243989">
    <property type="component" value="Unassembled WGS sequence"/>
</dbReference>
<dbReference type="EMBL" id="JAHMHQ010000006">
    <property type="protein sequence ID" value="KAK1639179.1"/>
    <property type="molecule type" value="Genomic_DNA"/>
</dbReference>
<protein>
    <submittedName>
        <fullName evidence="1">Uncharacterized protein</fullName>
    </submittedName>
</protein>
<dbReference type="RefSeq" id="XP_060447786.1">
    <property type="nucleotide sequence ID" value="XM_060590084.1"/>
</dbReference>
<evidence type="ECO:0000313" key="2">
    <source>
        <dbReference type="Proteomes" id="UP001243989"/>
    </source>
</evidence>
<dbReference type="AlphaFoldDB" id="A0AAI9ZYH2"/>
<evidence type="ECO:0000313" key="1">
    <source>
        <dbReference type="EMBL" id="KAK1639179.1"/>
    </source>
</evidence>
<keyword evidence="2" id="KW-1185">Reference proteome</keyword>
<comment type="caution">
    <text evidence="1">The sequence shown here is derived from an EMBL/GenBank/DDBJ whole genome shotgun (WGS) entry which is preliminary data.</text>
</comment>
<accession>A0AAI9ZYH2</accession>
<gene>
    <name evidence="1" type="ORF">BDP81DRAFT_423609</name>
</gene>
<organism evidence="1 2">
    <name type="scientific">Colletotrichum phormii</name>
    <dbReference type="NCBI Taxonomy" id="359342"/>
    <lineage>
        <taxon>Eukaryota</taxon>
        <taxon>Fungi</taxon>
        <taxon>Dikarya</taxon>
        <taxon>Ascomycota</taxon>
        <taxon>Pezizomycotina</taxon>
        <taxon>Sordariomycetes</taxon>
        <taxon>Hypocreomycetidae</taxon>
        <taxon>Glomerellales</taxon>
        <taxon>Glomerellaceae</taxon>
        <taxon>Colletotrichum</taxon>
        <taxon>Colletotrichum acutatum species complex</taxon>
    </lineage>
</organism>
<proteinExistence type="predicted"/>